<dbReference type="GO" id="GO:0005391">
    <property type="term" value="F:P-type sodium:potassium-exchanging transporter activity"/>
    <property type="evidence" value="ECO:0007669"/>
    <property type="project" value="TreeGrafter"/>
</dbReference>
<dbReference type="OrthoDB" id="158672at2759"/>
<keyword evidence="6" id="KW-1278">Translocase</keyword>
<evidence type="ECO:0000256" key="10">
    <source>
        <dbReference type="SAM" id="Phobius"/>
    </source>
</evidence>
<evidence type="ECO:0000256" key="2">
    <source>
        <dbReference type="ARBA" id="ARBA00022475"/>
    </source>
</evidence>
<dbReference type="Gene3D" id="3.40.1110.10">
    <property type="entry name" value="Calcium-transporting ATPase, cytoplasmic domain N"/>
    <property type="match status" value="1"/>
</dbReference>
<dbReference type="InterPro" id="IPR004014">
    <property type="entry name" value="ATPase_P-typ_cation-transptr_N"/>
</dbReference>
<proteinExistence type="predicted"/>
<dbReference type="Pfam" id="PF13246">
    <property type="entry name" value="Cation_ATPase"/>
    <property type="match status" value="1"/>
</dbReference>
<dbReference type="GO" id="GO:0005524">
    <property type="term" value="F:ATP binding"/>
    <property type="evidence" value="ECO:0007669"/>
    <property type="project" value="UniProtKB-KW"/>
</dbReference>
<feature type="transmembrane region" description="Helical" evidence="10">
    <location>
        <begin position="410"/>
        <end position="431"/>
    </location>
</feature>
<protein>
    <recommendedName>
        <fullName evidence="11">Cation-transporting P-type ATPase N-terminal domain-containing protein</fullName>
    </recommendedName>
</protein>
<dbReference type="InterPro" id="IPR023298">
    <property type="entry name" value="ATPase_P-typ_TM_dom_sf"/>
</dbReference>
<dbReference type="SUPFAM" id="SSF81653">
    <property type="entry name" value="Calcium ATPase, transduction domain A"/>
    <property type="match status" value="1"/>
</dbReference>
<dbReference type="SFLD" id="SFLDG00002">
    <property type="entry name" value="C1.7:_P-type_atpase_like"/>
    <property type="match status" value="1"/>
</dbReference>
<evidence type="ECO:0000313" key="12">
    <source>
        <dbReference type="EMBL" id="RUP50502.1"/>
    </source>
</evidence>
<dbReference type="GO" id="GO:0005886">
    <property type="term" value="C:plasma membrane"/>
    <property type="evidence" value="ECO:0007669"/>
    <property type="project" value="UniProtKB-SubCell"/>
</dbReference>
<feature type="transmembrane region" description="Helical" evidence="10">
    <location>
        <begin position="907"/>
        <end position="940"/>
    </location>
</feature>
<dbReference type="InterPro" id="IPR023299">
    <property type="entry name" value="ATPase_P-typ_cyto_dom_N"/>
</dbReference>
<dbReference type="InterPro" id="IPR006068">
    <property type="entry name" value="ATPase_P-typ_cation-transptr_C"/>
</dbReference>
<dbReference type="SUPFAM" id="SSF56784">
    <property type="entry name" value="HAD-like"/>
    <property type="match status" value="1"/>
</dbReference>
<evidence type="ECO:0000256" key="5">
    <source>
        <dbReference type="ARBA" id="ARBA00022840"/>
    </source>
</evidence>
<evidence type="ECO:0000256" key="7">
    <source>
        <dbReference type="ARBA" id="ARBA00022989"/>
    </source>
</evidence>
<comment type="caution">
    <text evidence="12">The sequence shown here is derived from an EMBL/GenBank/DDBJ whole genome shotgun (WGS) entry which is preliminary data.</text>
</comment>
<feature type="domain" description="Cation-transporting P-type ATPase N-terminal" evidence="11">
    <location>
        <begin position="158"/>
        <end position="239"/>
    </location>
</feature>
<evidence type="ECO:0000259" key="11">
    <source>
        <dbReference type="SMART" id="SM00831"/>
    </source>
</evidence>
<dbReference type="PRINTS" id="PR00119">
    <property type="entry name" value="CATATPASE"/>
</dbReference>
<dbReference type="PRINTS" id="PR00121">
    <property type="entry name" value="NAKATPASE"/>
</dbReference>
<keyword evidence="5" id="KW-0067">ATP-binding</keyword>
<dbReference type="AlphaFoldDB" id="A0A433DI09"/>
<gene>
    <name evidence="12" type="ORF">BC936DRAFT_138838</name>
</gene>
<dbReference type="SUPFAM" id="SSF81665">
    <property type="entry name" value="Calcium ATPase, transmembrane domain M"/>
    <property type="match status" value="2"/>
</dbReference>
<keyword evidence="3 10" id="KW-0812">Transmembrane</keyword>
<dbReference type="Proteomes" id="UP000268093">
    <property type="component" value="Unassembled WGS sequence"/>
</dbReference>
<dbReference type="GO" id="GO:0030007">
    <property type="term" value="P:intracellular potassium ion homeostasis"/>
    <property type="evidence" value="ECO:0007669"/>
    <property type="project" value="TreeGrafter"/>
</dbReference>
<dbReference type="Pfam" id="PF00122">
    <property type="entry name" value="E1-E2_ATPase"/>
    <property type="match status" value="1"/>
</dbReference>
<keyword evidence="7 10" id="KW-1133">Transmembrane helix</keyword>
<evidence type="ECO:0000256" key="3">
    <source>
        <dbReference type="ARBA" id="ARBA00022692"/>
    </source>
</evidence>
<dbReference type="GO" id="GO:1902600">
    <property type="term" value="P:proton transmembrane transport"/>
    <property type="evidence" value="ECO:0007669"/>
    <property type="project" value="TreeGrafter"/>
</dbReference>
<evidence type="ECO:0000256" key="4">
    <source>
        <dbReference type="ARBA" id="ARBA00022741"/>
    </source>
</evidence>
<dbReference type="InterPro" id="IPR001757">
    <property type="entry name" value="P_typ_ATPase"/>
</dbReference>
<dbReference type="FunFam" id="3.40.50.1000:FF:000083">
    <property type="entry name" value="Sodium/potassium-transporting ATPase subunit alpha"/>
    <property type="match status" value="1"/>
</dbReference>
<feature type="transmembrane region" description="Helical" evidence="10">
    <location>
        <begin position="443"/>
        <end position="467"/>
    </location>
</feature>
<dbReference type="SFLD" id="SFLDS00003">
    <property type="entry name" value="Haloacid_Dehalogenase"/>
    <property type="match status" value="1"/>
</dbReference>
<dbReference type="EMBL" id="RBNI01001382">
    <property type="protein sequence ID" value="RUP50502.1"/>
    <property type="molecule type" value="Genomic_DNA"/>
</dbReference>
<dbReference type="SFLD" id="SFLDF00027">
    <property type="entry name" value="p-type_atpase"/>
    <property type="match status" value="1"/>
</dbReference>
<dbReference type="GO" id="GO:1990573">
    <property type="term" value="P:potassium ion import across plasma membrane"/>
    <property type="evidence" value="ECO:0007669"/>
    <property type="project" value="TreeGrafter"/>
</dbReference>
<feature type="compositionally biased region" description="Pro residues" evidence="9">
    <location>
        <begin position="133"/>
        <end position="147"/>
    </location>
</feature>
<dbReference type="Gene3D" id="1.20.1110.10">
    <property type="entry name" value="Calcium-transporting ATPase, transmembrane domain"/>
    <property type="match status" value="2"/>
</dbReference>
<keyword evidence="13" id="KW-1185">Reference proteome</keyword>
<keyword evidence="8 10" id="KW-0472">Membrane</keyword>
<evidence type="ECO:0000256" key="9">
    <source>
        <dbReference type="SAM" id="MobiDB-lite"/>
    </source>
</evidence>
<feature type="transmembrane region" description="Helical" evidence="10">
    <location>
        <begin position="1028"/>
        <end position="1051"/>
    </location>
</feature>
<dbReference type="Gene3D" id="3.40.50.1000">
    <property type="entry name" value="HAD superfamily/HAD-like"/>
    <property type="match status" value="1"/>
</dbReference>
<dbReference type="PANTHER" id="PTHR43294">
    <property type="entry name" value="SODIUM/POTASSIUM-TRANSPORTING ATPASE SUBUNIT ALPHA"/>
    <property type="match status" value="1"/>
</dbReference>
<dbReference type="InterPro" id="IPR050510">
    <property type="entry name" value="Cation_transp_ATPase_P-type"/>
</dbReference>
<comment type="subcellular location">
    <subcellularLocation>
        <location evidence="1">Cell membrane</location>
        <topology evidence="1">Multi-pass membrane protein</topology>
    </subcellularLocation>
</comment>
<dbReference type="NCBIfam" id="TIGR01494">
    <property type="entry name" value="ATPase_P-type"/>
    <property type="match status" value="2"/>
</dbReference>
<keyword evidence="2" id="KW-1003">Cell membrane</keyword>
<evidence type="ECO:0000256" key="8">
    <source>
        <dbReference type="ARBA" id="ARBA00023136"/>
    </source>
</evidence>
<dbReference type="GO" id="GO:0006883">
    <property type="term" value="P:intracellular sodium ion homeostasis"/>
    <property type="evidence" value="ECO:0007669"/>
    <property type="project" value="TreeGrafter"/>
</dbReference>
<organism evidence="12 13">
    <name type="scientific">Jimgerdemannia flammicorona</name>
    <dbReference type="NCBI Taxonomy" id="994334"/>
    <lineage>
        <taxon>Eukaryota</taxon>
        <taxon>Fungi</taxon>
        <taxon>Fungi incertae sedis</taxon>
        <taxon>Mucoromycota</taxon>
        <taxon>Mucoromycotina</taxon>
        <taxon>Endogonomycetes</taxon>
        <taxon>Endogonales</taxon>
        <taxon>Endogonaceae</taxon>
        <taxon>Jimgerdemannia</taxon>
    </lineage>
</organism>
<dbReference type="PROSITE" id="PS00154">
    <property type="entry name" value="ATPASE_E1_E2"/>
    <property type="match status" value="1"/>
</dbReference>
<accession>A0A433DI09</accession>
<feature type="transmembrane region" description="Helical" evidence="10">
    <location>
        <begin position="1170"/>
        <end position="1192"/>
    </location>
</feature>
<dbReference type="SUPFAM" id="SSF81660">
    <property type="entry name" value="Metal cation-transporting ATPase, ATP-binding domain N"/>
    <property type="match status" value="1"/>
</dbReference>
<evidence type="ECO:0000256" key="1">
    <source>
        <dbReference type="ARBA" id="ARBA00004651"/>
    </source>
</evidence>
<dbReference type="GO" id="GO:0036376">
    <property type="term" value="P:sodium ion export across plasma membrane"/>
    <property type="evidence" value="ECO:0007669"/>
    <property type="project" value="TreeGrafter"/>
</dbReference>
<dbReference type="InterPro" id="IPR059000">
    <property type="entry name" value="ATPase_P-type_domA"/>
</dbReference>
<dbReference type="SMART" id="SM00831">
    <property type="entry name" value="Cation_ATPase_N"/>
    <property type="match status" value="1"/>
</dbReference>
<feature type="transmembrane region" description="Helical" evidence="10">
    <location>
        <begin position="250"/>
        <end position="268"/>
    </location>
</feature>
<evidence type="ECO:0000256" key="6">
    <source>
        <dbReference type="ARBA" id="ARBA00022967"/>
    </source>
</evidence>
<feature type="region of interest" description="Disordered" evidence="9">
    <location>
        <begin position="127"/>
        <end position="151"/>
    </location>
</feature>
<name>A0A433DI09_9FUNG</name>
<dbReference type="Gene3D" id="2.70.150.10">
    <property type="entry name" value="Calcium-transporting ATPase, cytoplasmic transduction domain A"/>
    <property type="match status" value="1"/>
</dbReference>
<dbReference type="InterPro" id="IPR036412">
    <property type="entry name" value="HAD-like_sf"/>
</dbReference>
<keyword evidence="4" id="KW-0547">Nucleotide-binding</keyword>
<dbReference type="InterPro" id="IPR008250">
    <property type="entry name" value="ATPase_P-typ_transduc_dom_A_sf"/>
</dbReference>
<evidence type="ECO:0000313" key="13">
    <source>
        <dbReference type="Proteomes" id="UP000268093"/>
    </source>
</evidence>
<dbReference type="Pfam" id="PF00689">
    <property type="entry name" value="Cation_ATPase_C"/>
    <property type="match status" value="1"/>
</dbReference>
<dbReference type="InterPro" id="IPR023214">
    <property type="entry name" value="HAD_sf"/>
</dbReference>
<feature type="transmembrane region" description="Helical" evidence="10">
    <location>
        <begin position="1136"/>
        <end position="1158"/>
    </location>
</feature>
<dbReference type="Pfam" id="PF00690">
    <property type="entry name" value="Cation_ATPase_N"/>
    <property type="match status" value="1"/>
</dbReference>
<dbReference type="PANTHER" id="PTHR43294:SF21">
    <property type="entry name" value="CATION TRANSPORTING ATPASE"/>
    <property type="match status" value="1"/>
</dbReference>
<dbReference type="InterPro" id="IPR044492">
    <property type="entry name" value="P_typ_ATPase_HD_dom"/>
</dbReference>
<reference evidence="12 13" key="1">
    <citation type="journal article" date="2018" name="New Phytol.">
        <title>Phylogenomics of Endogonaceae and evolution of mycorrhizas within Mucoromycota.</title>
        <authorList>
            <person name="Chang Y."/>
            <person name="Desiro A."/>
            <person name="Na H."/>
            <person name="Sandor L."/>
            <person name="Lipzen A."/>
            <person name="Clum A."/>
            <person name="Barry K."/>
            <person name="Grigoriev I.V."/>
            <person name="Martin F.M."/>
            <person name="Stajich J.E."/>
            <person name="Smith M.E."/>
            <person name="Bonito G."/>
            <person name="Spatafora J.W."/>
        </authorList>
    </citation>
    <scope>NUCLEOTIDE SEQUENCE [LARGE SCALE GENOMIC DNA]</scope>
    <source>
        <strain evidence="12 13">GMNB39</strain>
    </source>
</reference>
<dbReference type="FunFam" id="3.40.1110.10:FF:000061">
    <property type="entry name" value="Potassium-transporting ATPase alpha chain 1"/>
    <property type="match status" value="1"/>
</dbReference>
<feature type="transmembrane region" description="Helical" evidence="10">
    <location>
        <begin position="215"/>
        <end position="238"/>
    </location>
</feature>
<dbReference type="InterPro" id="IPR018303">
    <property type="entry name" value="ATPase_P-typ_P_site"/>
</dbReference>
<dbReference type="GO" id="GO:0016887">
    <property type="term" value="F:ATP hydrolysis activity"/>
    <property type="evidence" value="ECO:0007669"/>
    <property type="project" value="InterPro"/>
</dbReference>
<sequence length="1224" mass="136032">MAEEKNPDLPPDEDEDIIVEMIDAEPITYTTTTITSEPIIASYSSSTTIKSEPVITSSSSITTTTTTHSMPIIHTTTSEEITTHSLPIVHTTSSEEITTVEKTELDEKDTKANRIEFKAPLKPERPVKMTAPQLPPQMPSLRPPPSKEAPKSKHLDIEEHLLQPHEVAERYLSSINAEKPGDSKGLDAETAKRVLAEHGPNVLTPPKKRSAFLKYIDSLTSLFNLLLIFAGILEYILLGIDFEDNFPNTYLGAILIIVAFINAFIEFYQAQKSQALLESFLNMIPAKCTIIREGKLQPTAASELVVGEVVFVRMGDKVPADVYVFAASDLKVDNSSLTGESDPQERVPYNEHKNPLEATNLMFNGTLAIAGEGYGIVVRTGDHTVLGQIAGLTAGEDKTISPLAKEIDTFVKIIATIALLTAAIFFGIGFPVNNNNISLTLNFAIGIFVAWVPEGLPATVTILLTIAAKRMASENVLVKDLQGVETLGAITLLATDKTGTLTRNQMTVTNLWSCLNMYSALRNMQNVDNSVKPDSPGVSDIMHISALCSRAQFDRTDVPIEERQILGDATESGLVRFAAQNIPNFDQLKDIYPKIFEIPFNSDTKWHLSIHKKKHANGDLTLYIKGAPERVLRICSTILVGDGTQSVPLTEEHQAKYNETYEAMAGKGHRVLAFAQILLPSDQYPQDFAFDKKAKNYPDHDLCFVGLASLEDPPKHGVREAIGRCRSAGIKVMMVTGDHPLTAEAIGRKINLMLSDTKSMVAKRLNKPLEEIREDEYNAIVIHGEMIDKLSDDEWDNIFSKSEIIFARTSPRHKLEIVKRAQSMGHIVGVTGDGVNDSPALKKADLGIAMNQSGSDVSKEAAAMILLDDNFASTVRGIEQGRLIFANLKKSIQYTISHSTPEVIPNLLYVVVPLPLPLSAILILVIDLGFELFAALSFAWDKPETSEGLMKLPPRKPVTPASIDRFRRRAHRRAQEVVVDPESGEEIPPSKFSKLLHEFKQPFRKIWWTEAFEKTDDDVLVDGSLLSWAYLEIGMIEAIGAMTTYFVVLNYHSITPYDARELQRGVGGTTKYFTKEAQPYTNAFGTVIDANAQVMALAQAQSMYYFAVMIQQMFNLFACKTRFTLPIGKYMFSNVYTFYGIFAGAALATVIVYCPPFNIPFGTEWHTLPLFWLIPFAFGFFIIFYACIRMLVSRKLRPINWNREIQGLQMYPTIRTVRSMEKKR</sequence>